<keyword evidence="3" id="KW-1185">Reference proteome</keyword>
<sequence length="172" mass="18018">MRRHLTALAVAAAVLTTGMPSALAAEAPTRPFKGWSSPAPDSYGPPVGCPAGPNWTWRYSQNGTAWFSHLGRVTVEMTHCTAGQEGWFDHGTTTLTAADGDELWMTYSGTFQLDAEINPTRSDVVLSWTITGGTGRFAGATGGGTGTALGILSGWDSETSGTWSGTIRYGAT</sequence>
<organism evidence="2 3">
    <name type="scientific">Intrasporangium calvum</name>
    <dbReference type="NCBI Taxonomy" id="53358"/>
    <lineage>
        <taxon>Bacteria</taxon>
        <taxon>Bacillati</taxon>
        <taxon>Actinomycetota</taxon>
        <taxon>Actinomycetes</taxon>
        <taxon>Micrococcales</taxon>
        <taxon>Intrasporangiaceae</taxon>
        <taxon>Intrasporangium</taxon>
    </lineage>
</organism>
<dbReference type="EMBL" id="JAPFQL010000004">
    <property type="protein sequence ID" value="MDC5696031.1"/>
    <property type="molecule type" value="Genomic_DNA"/>
</dbReference>
<evidence type="ECO:0000256" key="1">
    <source>
        <dbReference type="SAM" id="SignalP"/>
    </source>
</evidence>
<comment type="caution">
    <text evidence="2">The sequence shown here is derived from an EMBL/GenBank/DDBJ whole genome shotgun (WGS) entry which is preliminary data.</text>
</comment>
<dbReference type="Proteomes" id="UP001150259">
    <property type="component" value="Unassembled WGS sequence"/>
</dbReference>
<accession>A0ABT5GEC3</accession>
<name>A0ABT5GEC3_9MICO</name>
<protein>
    <submittedName>
        <fullName evidence="2">Uncharacterized protein</fullName>
    </submittedName>
</protein>
<proteinExistence type="predicted"/>
<evidence type="ECO:0000313" key="3">
    <source>
        <dbReference type="Proteomes" id="UP001150259"/>
    </source>
</evidence>
<evidence type="ECO:0000313" key="2">
    <source>
        <dbReference type="EMBL" id="MDC5696031.1"/>
    </source>
</evidence>
<keyword evidence="1" id="KW-0732">Signal</keyword>
<reference evidence="2 3" key="1">
    <citation type="submission" date="2022-11" db="EMBL/GenBank/DDBJ databases">
        <title>Anaerobic phenanthrene biodegradation by a DNRA strain PheN6.</title>
        <authorList>
            <person name="Zhang Z."/>
        </authorList>
    </citation>
    <scope>NUCLEOTIDE SEQUENCE [LARGE SCALE GENOMIC DNA]</scope>
    <source>
        <strain evidence="2 3">PheN6</strain>
    </source>
</reference>
<feature type="signal peptide" evidence="1">
    <location>
        <begin position="1"/>
        <end position="24"/>
    </location>
</feature>
<gene>
    <name evidence="2" type="ORF">OO014_02090</name>
</gene>
<feature type="chain" id="PRO_5045801523" evidence="1">
    <location>
        <begin position="25"/>
        <end position="172"/>
    </location>
</feature>
<dbReference type="RefSeq" id="WP_272460607.1">
    <property type="nucleotide sequence ID" value="NZ_JAPFQL010000004.1"/>
</dbReference>